<keyword evidence="2" id="KW-1185">Reference proteome</keyword>
<name>A0A9P6PKL5_9FUNG</name>
<accession>A0A9P6PKL5</accession>
<organism evidence="1 2">
    <name type="scientific">Mortierella polycephala</name>
    <dbReference type="NCBI Taxonomy" id="41804"/>
    <lineage>
        <taxon>Eukaryota</taxon>
        <taxon>Fungi</taxon>
        <taxon>Fungi incertae sedis</taxon>
        <taxon>Mucoromycota</taxon>
        <taxon>Mortierellomycotina</taxon>
        <taxon>Mortierellomycetes</taxon>
        <taxon>Mortierellales</taxon>
        <taxon>Mortierellaceae</taxon>
        <taxon>Mortierella</taxon>
    </lineage>
</organism>
<sequence>MAMSSAAGLSISPIADDSIYDTDHPTYAHIALLVDIGFLGMKTLESMSDDTATPSHLLELEKARSNMVTKIVHLGMKKRALLELGVMRERLIKAAMKLWDEQDLEARDRHHNQKPQIKEAIASSSSAESLKRQYQHLFMFPLPTAVSRSLASSGKSSPLSSTSSSADCIPTFMLLVLALFNNAVRCWTDVRNGALAYLLHEMTTQQDSAYEWCKNLVMIQGPSVARQFDIMFRLLFIAAGRAVERNPLREGQRHAFSLRMLGVKYFAAFQVYGAIKDKDKDQCRNSSNNIWEKIMRIGVEHDRSTRDGQSKEDIYTIATAYKNAFEFVRDMSTVDHSDASYQKWHSHFEYLVNKYPPRMSGSEDHRTADPKPNVTVATPITVFSEPHISSHYWR</sequence>
<gene>
    <name evidence="1" type="ORF">BG011_000996</name>
</gene>
<protein>
    <submittedName>
        <fullName evidence="1">Uncharacterized protein</fullName>
    </submittedName>
</protein>
<evidence type="ECO:0000313" key="2">
    <source>
        <dbReference type="Proteomes" id="UP000726737"/>
    </source>
</evidence>
<comment type="caution">
    <text evidence="1">The sequence shown here is derived from an EMBL/GenBank/DDBJ whole genome shotgun (WGS) entry which is preliminary data.</text>
</comment>
<dbReference type="AlphaFoldDB" id="A0A9P6PKL5"/>
<dbReference type="Proteomes" id="UP000726737">
    <property type="component" value="Unassembled WGS sequence"/>
</dbReference>
<evidence type="ECO:0000313" key="1">
    <source>
        <dbReference type="EMBL" id="KAG0247733.1"/>
    </source>
</evidence>
<proteinExistence type="predicted"/>
<reference evidence="1" key="1">
    <citation type="journal article" date="2020" name="Fungal Divers.">
        <title>Resolving the Mortierellaceae phylogeny through synthesis of multi-gene phylogenetics and phylogenomics.</title>
        <authorList>
            <person name="Vandepol N."/>
            <person name="Liber J."/>
            <person name="Desiro A."/>
            <person name="Na H."/>
            <person name="Kennedy M."/>
            <person name="Barry K."/>
            <person name="Grigoriev I.V."/>
            <person name="Miller A.N."/>
            <person name="O'Donnell K."/>
            <person name="Stajich J.E."/>
            <person name="Bonito G."/>
        </authorList>
    </citation>
    <scope>NUCLEOTIDE SEQUENCE</scope>
    <source>
        <strain evidence="1">KOD948</strain>
    </source>
</reference>
<dbReference type="EMBL" id="JAAAJA010001239">
    <property type="protein sequence ID" value="KAG0247733.1"/>
    <property type="molecule type" value="Genomic_DNA"/>
</dbReference>
<dbReference type="OrthoDB" id="2434980at2759"/>